<keyword evidence="1" id="KW-1133">Transmembrane helix</keyword>
<dbReference type="AlphaFoldDB" id="A0AAE9ZVJ4"/>
<dbReference type="RefSeq" id="WP_330930573.1">
    <property type="nucleotide sequence ID" value="NZ_CP119075.1"/>
</dbReference>
<keyword evidence="1" id="KW-0812">Transmembrane</keyword>
<protein>
    <submittedName>
        <fullName evidence="2">Uncharacterized protein</fullName>
    </submittedName>
</protein>
<dbReference type="EMBL" id="CP119075">
    <property type="protein sequence ID" value="WED63869.1"/>
    <property type="molecule type" value="Genomic_DNA"/>
</dbReference>
<gene>
    <name evidence="2" type="ORF">PXH66_16140</name>
</gene>
<evidence type="ECO:0000313" key="3">
    <source>
        <dbReference type="Proteomes" id="UP001218638"/>
    </source>
</evidence>
<name>A0AAE9ZVJ4_9BACT</name>
<organism evidence="2 3">
    <name type="scientific">Synoicihabitans lomoniglobus</name>
    <dbReference type="NCBI Taxonomy" id="2909285"/>
    <lineage>
        <taxon>Bacteria</taxon>
        <taxon>Pseudomonadati</taxon>
        <taxon>Verrucomicrobiota</taxon>
        <taxon>Opitutia</taxon>
        <taxon>Opitutales</taxon>
        <taxon>Opitutaceae</taxon>
        <taxon>Synoicihabitans</taxon>
    </lineage>
</organism>
<sequence length="213" mass="22830">MKPKCPSCGNALPLSDVDIAQDVALCRKCGHLSKASALVDHTFDVTALRNPPAGAWMRPTMNGVAIGATTRSAAAFFLVPFMLVWSGGSLGGIYGTQIRSGEFNLVLSLFGIPFVLGSILFWGIALMAIWGKVEVRLRGGIGTALVGIGRIGWKRTFQLNQVTNITEELRTGNRRGGVAHTIVLHGPKSIRFGSGLSPDRRRFMIQALRAAQA</sequence>
<keyword evidence="3" id="KW-1185">Reference proteome</keyword>
<reference evidence="2" key="1">
    <citation type="submission" date="2023-03" db="EMBL/GenBank/DDBJ databases">
        <title>Lomoglobus Profundus gen. nov., sp. nov., a novel member of the phylum Verrucomicrobia, isolated from deep-marine sediment of South China Sea.</title>
        <authorList>
            <person name="Ahmad T."/>
            <person name="Ishaq S.E."/>
            <person name="Wang F."/>
        </authorList>
    </citation>
    <scope>NUCLEOTIDE SEQUENCE</scope>
    <source>
        <strain evidence="2">LMO-M01</strain>
    </source>
</reference>
<feature type="transmembrane region" description="Helical" evidence="1">
    <location>
        <begin position="64"/>
        <end position="85"/>
    </location>
</feature>
<dbReference type="Proteomes" id="UP001218638">
    <property type="component" value="Chromosome"/>
</dbReference>
<accession>A0AAE9ZVJ4</accession>
<evidence type="ECO:0000313" key="2">
    <source>
        <dbReference type="EMBL" id="WED63869.1"/>
    </source>
</evidence>
<proteinExistence type="predicted"/>
<dbReference type="KEGG" id="slom:PXH66_16140"/>
<evidence type="ECO:0000256" key="1">
    <source>
        <dbReference type="SAM" id="Phobius"/>
    </source>
</evidence>
<keyword evidence="1" id="KW-0472">Membrane</keyword>
<feature type="transmembrane region" description="Helical" evidence="1">
    <location>
        <begin position="105"/>
        <end position="130"/>
    </location>
</feature>